<dbReference type="Gene3D" id="3.30.300.30">
    <property type="match status" value="1"/>
</dbReference>
<dbReference type="PANTHER" id="PTHR30046">
    <property type="entry name" value="FLAGELLAR M-RING PROTEIN"/>
    <property type="match status" value="1"/>
</dbReference>
<dbReference type="AlphaFoldDB" id="A0A517STR1"/>
<gene>
    <name evidence="12" type="primary">fliF</name>
    <name evidence="12" type="ORF">SV7mr_20300</name>
</gene>
<evidence type="ECO:0000313" key="13">
    <source>
        <dbReference type="Proteomes" id="UP000315003"/>
    </source>
</evidence>
<evidence type="ECO:0000256" key="5">
    <source>
        <dbReference type="ARBA" id="ARBA00022692"/>
    </source>
</evidence>
<name>A0A517STR1_9BACT</name>
<evidence type="ECO:0000256" key="7">
    <source>
        <dbReference type="ARBA" id="ARBA00023136"/>
    </source>
</evidence>
<dbReference type="EMBL" id="CP036272">
    <property type="protein sequence ID" value="QDT59522.1"/>
    <property type="molecule type" value="Genomic_DNA"/>
</dbReference>
<dbReference type="PRINTS" id="PR01009">
    <property type="entry name" value="FLGMRINGFLIF"/>
</dbReference>
<dbReference type="Proteomes" id="UP000315003">
    <property type="component" value="Chromosome"/>
</dbReference>
<evidence type="ECO:0000256" key="1">
    <source>
        <dbReference type="ARBA" id="ARBA00004117"/>
    </source>
</evidence>
<protein>
    <submittedName>
        <fullName evidence="12">Flagellar M-ring protein</fullName>
    </submittedName>
</protein>
<comment type="subcellular location">
    <subcellularLocation>
        <location evidence="1">Bacterial flagellum basal body</location>
    </subcellularLocation>
    <subcellularLocation>
        <location evidence="2">Cell membrane</location>
        <topology evidence="2">Multi-pass membrane protein</topology>
    </subcellularLocation>
</comment>
<dbReference type="NCBIfam" id="TIGR00206">
    <property type="entry name" value="fliF"/>
    <property type="match status" value="1"/>
</dbReference>
<feature type="domain" description="Flagellar M-ring N-terminal" evidence="10">
    <location>
        <begin position="46"/>
        <end position="215"/>
    </location>
</feature>
<dbReference type="Pfam" id="PF01514">
    <property type="entry name" value="YscJ_FliF"/>
    <property type="match status" value="1"/>
</dbReference>
<evidence type="ECO:0000259" key="10">
    <source>
        <dbReference type="Pfam" id="PF01514"/>
    </source>
</evidence>
<dbReference type="InterPro" id="IPR006182">
    <property type="entry name" value="FliF_N_dom"/>
</dbReference>
<evidence type="ECO:0000313" key="12">
    <source>
        <dbReference type="EMBL" id="QDT59522.1"/>
    </source>
</evidence>
<dbReference type="InterPro" id="IPR013556">
    <property type="entry name" value="Flag_M-ring_C"/>
</dbReference>
<keyword evidence="4" id="KW-1003">Cell membrane</keyword>
<dbReference type="OrthoDB" id="9807026at2"/>
<dbReference type="GO" id="GO:0005886">
    <property type="term" value="C:plasma membrane"/>
    <property type="evidence" value="ECO:0007669"/>
    <property type="project" value="UniProtKB-SubCell"/>
</dbReference>
<keyword evidence="12" id="KW-0282">Flagellum</keyword>
<dbReference type="Pfam" id="PF08345">
    <property type="entry name" value="YscJ_FliF_C"/>
    <property type="match status" value="1"/>
</dbReference>
<dbReference type="GO" id="GO:0009431">
    <property type="term" value="C:bacterial-type flagellum basal body, MS ring"/>
    <property type="evidence" value="ECO:0007669"/>
    <property type="project" value="InterPro"/>
</dbReference>
<accession>A0A517STR1</accession>
<evidence type="ECO:0000256" key="2">
    <source>
        <dbReference type="ARBA" id="ARBA00004651"/>
    </source>
</evidence>
<dbReference type="InterPro" id="IPR043427">
    <property type="entry name" value="YscJ/FliF"/>
</dbReference>
<evidence type="ECO:0000256" key="3">
    <source>
        <dbReference type="ARBA" id="ARBA00007971"/>
    </source>
</evidence>
<evidence type="ECO:0000256" key="8">
    <source>
        <dbReference type="ARBA" id="ARBA00023143"/>
    </source>
</evidence>
<feature type="transmembrane region" description="Helical" evidence="9">
    <location>
        <begin position="24"/>
        <end position="45"/>
    </location>
</feature>
<dbReference type="PANTHER" id="PTHR30046:SF0">
    <property type="entry name" value="FLAGELLAR M-RING PROTEIN"/>
    <property type="match status" value="1"/>
</dbReference>
<dbReference type="InterPro" id="IPR045851">
    <property type="entry name" value="AMP-bd_C_sf"/>
</dbReference>
<evidence type="ECO:0000256" key="9">
    <source>
        <dbReference type="SAM" id="Phobius"/>
    </source>
</evidence>
<keyword evidence="8" id="KW-0975">Bacterial flagellum</keyword>
<keyword evidence="6 9" id="KW-1133">Transmembrane helix</keyword>
<dbReference type="InterPro" id="IPR000067">
    <property type="entry name" value="FlgMring_FliF"/>
</dbReference>
<evidence type="ECO:0000259" key="11">
    <source>
        <dbReference type="Pfam" id="PF08345"/>
    </source>
</evidence>
<proteinExistence type="inferred from homology"/>
<keyword evidence="7 9" id="KW-0472">Membrane</keyword>
<keyword evidence="12" id="KW-0966">Cell projection</keyword>
<feature type="domain" description="Flagellar M-ring C-terminal" evidence="11">
    <location>
        <begin position="248"/>
        <end position="404"/>
    </location>
</feature>
<comment type="similarity">
    <text evidence="3">Belongs to the FliF family.</text>
</comment>
<sequence>MNTIQPYIDALLNLWRDSSPTARFGMALLSVLCILGIGGVGYWSLQPDYVILVSQAEADKIDRVIDSLDSQGIDYQLSGAGGNLLVTQKDYAQASIAARRAGVSGKPQVQEMPMGGLFGTPRERREHARRIDEINLAQTIENIEVVDKAVVHLSVPERGAFERETEEPSASVMLTLVYGQKLNQHQADSIASLVAYAVEGLTESHVKITDRNGYTYQTGDEGLNAVSDQMTYISALEERLSNKALDQLTRFVGYGNASVEVNLDVSFDQQTVTSTTYDPKQSVRKSENITEIKKTNADQLPLGAAGVASNITPNDPENDPFTLSHEEETIDTEYLNGEVKETNTSVTPVREQMTVSVVVNSDADWIASTGGVSPELETKIGNIVKNAIGFRDMTDGITVDFQPFAAPAFAIDTATVVPFDWSRITSIIEKASLAIAATLAFFLGLMLLRKYAPRTSPSSGDDQLLLERNRRESVEELSRLINQNPEVFTQMVRSWSHSDEYATVDSNPPSKAA</sequence>
<evidence type="ECO:0000256" key="6">
    <source>
        <dbReference type="ARBA" id="ARBA00022989"/>
    </source>
</evidence>
<dbReference type="GO" id="GO:0071973">
    <property type="term" value="P:bacterial-type flagellum-dependent cell motility"/>
    <property type="evidence" value="ECO:0007669"/>
    <property type="project" value="InterPro"/>
</dbReference>
<organism evidence="12 13">
    <name type="scientific">Stieleria bergensis</name>
    <dbReference type="NCBI Taxonomy" id="2528025"/>
    <lineage>
        <taxon>Bacteria</taxon>
        <taxon>Pseudomonadati</taxon>
        <taxon>Planctomycetota</taxon>
        <taxon>Planctomycetia</taxon>
        <taxon>Pirellulales</taxon>
        <taxon>Pirellulaceae</taxon>
        <taxon>Stieleria</taxon>
    </lineage>
</organism>
<reference evidence="12 13" key="1">
    <citation type="submission" date="2019-02" db="EMBL/GenBank/DDBJ databases">
        <title>Deep-cultivation of Planctomycetes and their phenomic and genomic characterization uncovers novel biology.</title>
        <authorList>
            <person name="Wiegand S."/>
            <person name="Jogler M."/>
            <person name="Boedeker C."/>
            <person name="Pinto D."/>
            <person name="Vollmers J."/>
            <person name="Rivas-Marin E."/>
            <person name="Kohn T."/>
            <person name="Peeters S.H."/>
            <person name="Heuer A."/>
            <person name="Rast P."/>
            <person name="Oberbeckmann S."/>
            <person name="Bunk B."/>
            <person name="Jeske O."/>
            <person name="Meyerdierks A."/>
            <person name="Storesund J.E."/>
            <person name="Kallscheuer N."/>
            <person name="Luecker S."/>
            <person name="Lage O.M."/>
            <person name="Pohl T."/>
            <person name="Merkel B.J."/>
            <person name="Hornburger P."/>
            <person name="Mueller R.-W."/>
            <person name="Bruemmer F."/>
            <person name="Labrenz M."/>
            <person name="Spormann A.M."/>
            <person name="Op den Camp H."/>
            <person name="Overmann J."/>
            <person name="Amann R."/>
            <person name="Jetten M.S.M."/>
            <person name="Mascher T."/>
            <person name="Medema M.H."/>
            <person name="Devos D.P."/>
            <person name="Kaster A.-K."/>
            <person name="Ovreas L."/>
            <person name="Rohde M."/>
            <person name="Galperin M.Y."/>
            <person name="Jogler C."/>
        </authorList>
    </citation>
    <scope>NUCLEOTIDE SEQUENCE [LARGE SCALE GENOMIC DNA]</scope>
    <source>
        <strain evidence="12 13">SV_7m_r</strain>
    </source>
</reference>
<keyword evidence="5 9" id="KW-0812">Transmembrane</keyword>
<keyword evidence="12" id="KW-0969">Cilium</keyword>
<evidence type="ECO:0000256" key="4">
    <source>
        <dbReference type="ARBA" id="ARBA00022475"/>
    </source>
</evidence>
<keyword evidence="13" id="KW-1185">Reference proteome</keyword>
<dbReference type="GO" id="GO:0003774">
    <property type="term" value="F:cytoskeletal motor activity"/>
    <property type="evidence" value="ECO:0007669"/>
    <property type="project" value="InterPro"/>
</dbReference>